<dbReference type="GO" id="GO:0005634">
    <property type="term" value="C:nucleus"/>
    <property type="evidence" value="ECO:0007669"/>
    <property type="project" value="UniProtKB-SubCell"/>
</dbReference>
<dbReference type="VEuPathDB" id="VectorBase:HLOH_055995"/>
<keyword evidence="4" id="KW-0540">Nuclease</keyword>
<dbReference type="OrthoDB" id="6580182at2759"/>
<comment type="subcellular location">
    <subcellularLocation>
        <location evidence="2">Nucleus</location>
    </subcellularLocation>
</comment>
<dbReference type="GO" id="GO:0016787">
    <property type="term" value="F:hydrolase activity"/>
    <property type="evidence" value="ECO:0007669"/>
    <property type="project" value="UniProtKB-KW"/>
</dbReference>
<evidence type="ECO:0000256" key="7">
    <source>
        <dbReference type="ARBA" id="ARBA00023242"/>
    </source>
</evidence>
<evidence type="ECO:0000256" key="1">
    <source>
        <dbReference type="ARBA" id="ARBA00001968"/>
    </source>
</evidence>
<evidence type="ECO:0000256" key="3">
    <source>
        <dbReference type="ARBA" id="ARBA00006958"/>
    </source>
</evidence>
<evidence type="ECO:0000256" key="4">
    <source>
        <dbReference type="ARBA" id="ARBA00022722"/>
    </source>
</evidence>
<protein>
    <recommendedName>
        <fullName evidence="8">DDE Tnp4 domain-containing protein</fullName>
    </recommendedName>
</protein>
<dbReference type="GO" id="GO:0004518">
    <property type="term" value="F:nuclease activity"/>
    <property type="evidence" value="ECO:0007669"/>
    <property type="project" value="UniProtKB-KW"/>
</dbReference>
<evidence type="ECO:0000313" key="9">
    <source>
        <dbReference type="EMBL" id="KAH9375625.1"/>
    </source>
</evidence>
<evidence type="ECO:0000259" key="8">
    <source>
        <dbReference type="Pfam" id="PF13359"/>
    </source>
</evidence>
<organism evidence="9 10">
    <name type="scientific">Haemaphysalis longicornis</name>
    <name type="common">Bush tick</name>
    <dbReference type="NCBI Taxonomy" id="44386"/>
    <lineage>
        <taxon>Eukaryota</taxon>
        <taxon>Metazoa</taxon>
        <taxon>Ecdysozoa</taxon>
        <taxon>Arthropoda</taxon>
        <taxon>Chelicerata</taxon>
        <taxon>Arachnida</taxon>
        <taxon>Acari</taxon>
        <taxon>Parasitiformes</taxon>
        <taxon>Ixodida</taxon>
        <taxon>Ixodoidea</taxon>
        <taxon>Ixodidae</taxon>
        <taxon>Haemaphysalinae</taxon>
        <taxon>Haemaphysalis</taxon>
    </lineage>
</organism>
<evidence type="ECO:0000256" key="5">
    <source>
        <dbReference type="ARBA" id="ARBA00022723"/>
    </source>
</evidence>
<dbReference type="EMBL" id="JABSTR010000007">
    <property type="protein sequence ID" value="KAH9375625.1"/>
    <property type="molecule type" value="Genomic_DNA"/>
</dbReference>
<feature type="domain" description="DDE Tnp4" evidence="8">
    <location>
        <begin position="180"/>
        <end position="283"/>
    </location>
</feature>
<evidence type="ECO:0000256" key="6">
    <source>
        <dbReference type="ARBA" id="ARBA00022801"/>
    </source>
</evidence>
<dbReference type="AlphaFoldDB" id="A0A9J6GL37"/>
<gene>
    <name evidence="9" type="ORF">HPB48_015691</name>
</gene>
<reference evidence="9 10" key="1">
    <citation type="journal article" date="2020" name="Cell">
        <title>Large-Scale Comparative Analyses of Tick Genomes Elucidate Their Genetic Diversity and Vector Capacities.</title>
        <authorList>
            <consortium name="Tick Genome and Microbiome Consortium (TIGMIC)"/>
            <person name="Jia N."/>
            <person name="Wang J."/>
            <person name="Shi W."/>
            <person name="Du L."/>
            <person name="Sun Y."/>
            <person name="Zhan W."/>
            <person name="Jiang J.F."/>
            <person name="Wang Q."/>
            <person name="Zhang B."/>
            <person name="Ji P."/>
            <person name="Bell-Sakyi L."/>
            <person name="Cui X.M."/>
            <person name="Yuan T.T."/>
            <person name="Jiang B.G."/>
            <person name="Yang W.F."/>
            <person name="Lam T.T."/>
            <person name="Chang Q.C."/>
            <person name="Ding S.J."/>
            <person name="Wang X.J."/>
            <person name="Zhu J.G."/>
            <person name="Ruan X.D."/>
            <person name="Zhao L."/>
            <person name="Wei J.T."/>
            <person name="Ye R.Z."/>
            <person name="Que T.C."/>
            <person name="Du C.H."/>
            <person name="Zhou Y.H."/>
            <person name="Cheng J.X."/>
            <person name="Dai P.F."/>
            <person name="Guo W.B."/>
            <person name="Han X.H."/>
            <person name="Huang E.J."/>
            <person name="Li L.F."/>
            <person name="Wei W."/>
            <person name="Gao Y.C."/>
            <person name="Liu J.Z."/>
            <person name="Shao H.Z."/>
            <person name="Wang X."/>
            <person name="Wang C.C."/>
            <person name="Yang T.C."/>
            <person name="Huo Q.B."/>
            <person name="Li W."/>
            <person name="Chen H.Y."/>
            <person name="Chen S.E."/>
            <person name="Zhou L.G."/>
            <person name="Ni X.B."/>
            <person name="Tian J.H."/>
            <person name="Sheng Y."/>
            <person name="Liu T."/>
            <person name="Pan Y.S."/>
            <person name="Xia L.Y."/>
            <person name="Li J."/>
            <person name="Zhao F."/>
            <person name="Cao W.C."/>
        </authorList>
    </citation>
    <scope>NUCLEOTIDE SEQUENCE [LARGE SCALE GENOMIC DNA]</scope>
    <source>
        <strain evidence="9">HaeL-2018</strain>
    </source>
</reference>
<keyword evidence="10" id="KW-1185">Reference proteome</keyword>
<comment type="caution">
    <text evidence="9">The sequence shown here is derived from an EMBL/GenBank/DDBJ whole genome shotgun (WGS) entry which is preliminary data.</text>
</comment>
<dbReference type="PANTHER" id="PTHR22930:SF85">
    <property type="entry name" value="GH03217P-RELATED"/>
    <property type="match status" value="1"/>
</dbReference>
<dbReference type="Pfam" id="PF13359">
    <property type="entry name" value="DDE_Tnp_4"/>
    <property type="match status" value="1"/>
</dbReference>
<keyword evidence="6" id="KW-0378">Hydrolase</keyword>
<keyword evidence="7" id="KW-0539">Nucleus</keyword>
<dbReference type="PANTHER" id="PTHR22930">
    <property type="match status" value="1"/>
</dbReference>
<proteinExistence type="inferred from homology"/>
<dbReference type="GO" id="GO:0046872">
    <property type="term" value="F:metal ion binding"/>
    <property type="evidence" value="ECO:0007669"/>
    <property type="project" value="UniProtKB-KW"/>
</dbReference>
<dbReference type="Proteomes" id="UP000821853">
    <property type="component" value="Chromosome 5"/>
</dbReference>
<name>A0A9J6GL37_HAELO</name>
<comment type="cofactor">
    <cofactor evidence="1">
        <name>a divalent metal cation</name>
        <dbReference type="ChEBI" id="CHEBI:60240"/>
    </cofactor>
</comment>
<sequence length="311" mass="34920">MEKKAQLHTLQMRKSSLKKQKLPAERHCRVLVAVALQPCAPETRVWISPRPPLWYDTTEPTLSDADFKANFHDTRQPFAYIVSSCSWLSRQDPNVRRCIPLHKRVALSLYRLASSAEERTVAHLFSVSRSSVNNICREFCDILLHVFEPQNICMPSINDLKGHMRQFEATTGFPQGFGALDGCHVNVAPAKENPQDCCNYKGWYSVILLALVDHLYKFIFTNVGSPGRNHDSAVYKGSVLARVVNTQLLSEPAKQIKGESVGAINLCDQAFPLTSNLMKPYPNRSTSGKLCGTLTTLCMKQDLLWRMPSVG</sequence>
<dbReference type="InterPro" id="IPR045249">
    <property type="entry name" value="HARBI1-like"/>
</dbReference>
<comment type="similarity">
    <text evidence="3">Belongs to the HARBI1 family.</text>
</comment>
<evidence type="ECO:0000313" key="10">
    <source>
        <dbReference type="Proteomes" id="UP000821853"/>
    </source>
</evidence>
<evidence type="ECO:0000256" key="2">
    <source>
        <dbReference type="ARBA" id="ARBA00004123"/>
    </source>
</evidence>
<keyword evidence="5" id="KW-0479">Metal-binding</keyword>
<accession>A0A9J6GL37</accession>
<dbReference type="InterPro" id="IPR027806">
    <property type="entry name" value="HARBI1_dom"/>
</dbReference>